<proteinExistence type="inferred from homology"/>
<dbReference type="Gene3D" id="3.40.190.290">
    <property type="match status" value="1"/>
</dbReference>
<gene>
    <name evidence="6" type="ORF">AWB75_06936</name>
</gene>
<keyword evidence="7" id="KW-1185">Reference proteome</keyword>
<keyword evidence="2" id="KW-0805">Transcription regulation</keyword>
<dbReference type="SUPFAM" id="SSF46785">
    <property type="entry name" value="Winged helix' DNA-binding domain"/>
    <property type="match status" value="1"/>
</dbReference>
<dbReference type="EMBL" id="FCOF02000080">
    <property type="protein sequence ID" value="SAK95606.1"/>
    <property type="molecule type" value="Genomic_DNA"/>
</dbReference>
<dbReference type="Proteomes" id="UP000054870">
    <property type="component" value="Unassembled WGS sequence"/>
</dbReference>
<evidence type="ECO:0000313" key="7">
    <source>
        <dbReference type="Proteomes" id="UP000054870"/>
    </source>
</evidence>
<dbReference type="Pfam" id="PF00126">
    <property type="entry name" value="HTH_1"/>
    <property type="match status" value="1"/>
</dbReference>
<evidence type="ECO:0000256" key="3">
    <source>
        <dbReference type="ARBA" id="ARBA00023125"/>
    </source>
</evidence>
<dbReference type="InterPro" id="IPR005119">
    <property type="entry name" value="LysR_subst-bd"/>
</dbReference>
<dbReference type="AlphaFoldDB" id="A0A158DN30"/>
<comment type="similarity">
    <text evidence="1">Belongs to the LysR transcriptional regulatory family.</text>
</comment>
<dbReference type="GO" id="GO:0000976">
    <property type="term" value="F:transcription cis-regulatory region binding"/>
    <property type="evidence" value="ECO:0007669"/>
    <property type="project" value="TreeGrafter"/>
</dbReference>
<dbReference type="InterPro" id="IPR036390">
    <property type="entry name" value="WH_DNA-bd_sf"/>
</dbReference>
<evidence type="ECO:0000313" key="6">
    <source>
        <dbReference type="EMBL" id="SAK95606.1"/>
    </source>
</evidence>
<comment type="caution">
    <text evidence="6">The sequence shown here is derived from an EMBL/GenBank/DDBJ whole genome shotgun (WGS) entry which is preliminary data.</text>
</comment>
<feature type="domain" description="HTH lysR-type" evidence="5">
    <location>
        <begin position="6"/>
        <end position="63"/>
    </location>
</feature>
<organism evidence="6 7">
    <name type="scientific">Caballeronia catudaia</name>
    <dbReference type="NCBI Taxonomy" id="1777136"/>
    <lineage>
        <taxon>Bacteria</taxon>
        <taxon>Pseudomonadati</taxon>
        <taxon>Pseudomonadota</taxon>
        <taxon>Betaproteobacteria</taxon>
        <taxon>Burkholderiales</taxon>
        <taxon>Burkholderiaceae</taxon>
        <taxon>Caballeronia</taxon>
    </lineage>
</organism>
<dbReference type="Gene3D" id="1.10.10.10">
    <property type="entry name" value="Winged helix-like DNA-binding domain superfamily/Winged helix DNA-binding domain"/>
    <property type="match status" value="1"/>
</dbReference>
<dbReference type="PROSITE" id="PS50931">
    <property type="entry name" value="HTH_LYSR"/>
    <property type="match status" value="1"/>
</dbReference>
<reference evidence="6" key="1">
    <citation type="submission" date="2016-01" db="EMBL/GenBank/DDBJ databases">
        <authorList>
            <person name="Peeters C."/>
        </authorList>
    </citation>
    <scope>NUCLEOTIDE SEQUENCE [LARGE SCALE GENOMIC DNA]</scope>
    <source>
        <strain evidence="6">LMG 29318</strain>
    </source>
</reference>
<dbReference type="GO" id="GO:0003700">
    <property type="term" value="F:DNA-binding transcription factor activity"/>
    <property type="evidence" value="ECO:0007669"/>
    <property type="project" value="InterPro"/>
</dbReference>
<evidence type="ECO:0000256" key="4">
    <source>
        <dbReference type="ARBA" id="ARBA00023163"/>
    </source>
</evidence>
<name>A0A158DN30_9BURK</name>
<dbReference type="PANTHER" id="PTHR30126:SF88">
    <property type="entry name" value="TRANSCRIPTIONAL REGULATOR-RELATED"/>
    <property type="match status" value="1"/>
</dbReference>
<dbReference type="InterPro" id="IPR036388">
    <property type="entry name" value="WH-like_DNA-bd_sf"/>
</dbReference>
<evidence type="ECO:0000256" key="1">
    <source>
        <dbReference type="ARBA" id="ARBA00009437"/>
    </source>
</evidence>
<dbReference type="InterPro" id="IPR000847">
    <property type="entry name" value="LysR_HTH_N"/>
</dbReference>
<dbReference type="PANTHER" id="PTHR30126">
    <property type="entry name" value="HTH-TYPE TRANSCRIPTIONAL REGULATOR"/>
    <property type="match status" value="1"/>
</dbReference>
<sequence>MSSPRTSLEEWAVLSAVAEEGSFARAGVKLSRSQSSISYMLTKLQERLGVELLQIEGRRSVLTAEGRVLLGMAREILIDAHRLEAVARHLSAGWEAEVRLLVDGVFPTNLLLQALSRFRAEVPHTQLRIEERASDSVDRALSGEADIVVSADESHRNIGEPLMQRHFVAVSHPAHALQTLGRPIQDRDLSDHTQIVTTDTDSLFLKQDERANRTPQWTVQNIHTSIAAVVQGLGFAWMPQHVVQPLVDQGKLRLLQLPQGNRRPVQVYMRFTNPELAGPATRTLGTMLRDAAAAAGGARRTKG</sequence>
<dbReference type="SUPFAM" id="SSF53850">
    <property type="entry name" value="Periplasmic binding protein-like II"/>
    <property type="match status" value="1"/>
</dbReference>
<accession>A0A158DN30</accession>
<evidence type="ECO:0000259" key="5">
    <source>
        <dbReference type="PROSITE" id="PS50931"/>
    </source>
</evidence>
<keyword evidence="4" id="KW-0804">Transcription</keyword>
<protein>
    <submittedName>
        <fullName evidence="6">LysR family transcriptional regulator</fullName>
    </submittedName>
</protein>
<dbReference type="Pfam" id="PF03466">
    <property type="entry name" value="LysR_substrate"/>
    <property type="match status" value="1"/>
</dbReference>
<evidence type="ECO:0000256" key="2">
    <source>
        <dbReference type="ARBA" id="ARBA00023015"/>
    </source>
</evidence>
<keyword evidence="3" id="KW-0238">DNA-binding</keyword>